<dbReference type="InterPro" id="IPR055936">
    <property type="entry name" value="DUF7514"/>
</dbReference>
<dbReference type="Pfam" id="PF24355">
    <property type="entry name" value="DUF7514"/>
    <property type="match status" value="1"/>
</dbReference>
<dbReference type="Proteomes" id="UP000002059">
    <property type="component" value="Partially assembled WGS sequence"/>
</dbReference>
<dbReference type="HOGENOM" id="CLU_021115_0_0_1"/>
<keyword evidence="4" id="KW-1185">Reference proteome</keyword>
<protein>
    <recommendedName>
        <fullName evidence="2">DUF7514 domain-containing protein</fullName>
    </recommendedName>
</protein>
<evidence type="ECO:0000256" key="1">
    <source>
        <dbReference type="SAM" id="MobiDB-lite"/>
    </source>
</evidence>
<feature type="compositionally biased region" description="Polar residues" evidence="1">
    <location>
        <begin position="47"/>
        <end position="72"/>
    </location>
</feature>
<feature type="region of interest" description="Disordered" evidence="1">
    <location>
        <begin position="160"/>
        <end position="269"/>
    </location>
</feature>
<dbReference type="AlphaFoldDB" id="C1H5T3"/>
<dbReference type="eggNOG" id="ENOG502S6DG">
    <property type="taxonomic scope" value="Eukaryota"/>
</dbReference>
<dbReference type="EMBL" id="KN294008">
    <property type="protein sequence ID" value="EEH35231.1"/>
    <property type="molecule type" value="Genomic_DNA"/>
</dbReference>
<feature type="domain" description="DUF7514" evidence="2">
    <location>
        <begin position="285"/>
        <end position="446"/>
    </location>
</feature>
<accession>C1H5T3</accession>
<dbReference type="STRING" id="502779.C1H5T3"/>
<feature type="region of interest" description="Disordered" evidence="1">
    <location>
        <begin position="652"/>
        <end position="708"/>
    </location>
</feature>
<feature type="compositionally biased region" description="Basic and acidic residues" evidence="1">
    <location>
        <begin position="654"/>
        <end position="708"/>
    </location>
</feature>
<dbReference type="PANTHER" id="PTHR39611">
    <property type="entry name" value="HYDROXYPROLINE-RICH GLYCOPROTEIN DZ-HRGP-RELATED"/>
    <property type="match status" value="1"/>
</dbReference>
<feature type="compositionally biased region" description="Polar residues" evidence="1">
    <location>
        <begin position="188"/>
        <end position="204"/>
    </location>
</feature>
<feature type="compositionally biased region" description="Low complexity" evidence="1">
    <location>
        <begin position="240"/>
        <end position="252"/>
    </location>
</feature>
<feature type="region of interest" description="Disordered" evidence="1">
    <location>
        <begin position="1"/>
        <end position="109"/>
    </location>
</feature>
<evidence type="ECO:0000313" key="3">
    <source>
        <dbReference type="EMBL" id="EEH35231.1"/>
    </source>
</evidence>
<feature type="compositionally biased region" description="Polar residues" evidence="1">
    <location>
        <begin position="163"/>
        <end position="174"/>
    </location>
</feature>
<dbReference type="OMA" id="EYPVEQD"/>
<feature type="compositionally biased region" description="Pro residues" evidence="1">
    <location>
        <begin position="32"/>
        <end position="42"/>
    </location>
</feature>
<dbReference type="KEGG" id="pbl:PAAG_06278"/>
<feature type="compositionally biased region" description="Low complexity" evidence="1">
    <location>
        <begin position="477"/>
        <end position="514"/>
    </location>
</feature>
<proteinExistence type="predicted"/>
<evidence type="ECO:0000313" key="4">
    <source>
        <dbReference type="Proteomes" id="UP000002059"/>
    </source>
</evidence>
<feature type="compositionally biased region" description="Polar residues" evidence="1">
    <location>
        <begin position="17"/>
        <end position="27"/>
    </location>
</feature>
<organism evidence="3 4">
    <name type="scientific">Paracoccidioides lutzii (strain ATCC MYA-826 / Pb01)</name>
    <name type="common">Paracoccidioides brasiliensis</name>
    <dbReference type="NCBI Taxonomy" id="502779"/>
    <lineage>
        <taxon>Eukaryota</taxon>
        <taxon>Fungi</taxon>
        <taxon>Dikarya</taxon>
        <taxon>Ascomycota</taxon>
        <taxon>Pezizomycotina</taxon>
        <taxon>Eurotiomycetes</taxon>
        <taxon>Eurotiomycetidae</taxon>
        <taxon>Onygenales</taxon>
        <taxon>Ajellomycetaceae</taxon>
        <taxon>Paracoccidioides</taxon>
    </lineage>
</organism>
<feature type="region of interest" description="Disordered" evidence="1">
    <location>
        <begin position="473"/>
        <end position="635"/>
    </location>
</feature>
<dbReference type="PANTHER" id="PTHR39611:SF1">
    <property type="entry name" value="HYDROXYPROLINE-RICH GLYCOPROTEIN DZ-HRGP"/>
    <property type="match status" value="1"/>
</dbReference>
<evidence type="ECO:0000259" key="2">
    <source>
        <dbReference type="Pfam" id="PF24355"/>
    </source>
</evidence>
<gene>
    <name evidence="3" type="ORF">PAAG_06278</name>
</gene>
<dbReference type="RefSeq" id="XP_002792013.1">
    <property type="nucleotide sequence ID" value="XM_002791967.1"/>
</dbReference>
<feature type="compositionally biased region" description="Pro residues" evidence="1">
    <location>
        <begin position="82"/>
        <end position="96"/>
    </location>
</feature>
<name>C1H5T3_PARBA</name>
<dbReference type="GeneID" id="9095259"/>
<dbReference type="VEuPathDB" id="FungiDB:PAAG_06278"/>
<sequence>MSYDGYQNSHAYEHQQGFGSSSNNPVEFSSPSIPPPHRPNPDPYYQQHPTYPNSYQPEIKQNTAQSQRLPQNQPQYHSPLPQQHPPPLQHPPPPPNTNLNVPGSYPPDQALYYQQQHQNILVNDAINAAVNKADPYLNPDLVSQIAATVIQQLKGVNIEGHNQGKQQPFHSSPAPTVAQAYGQPPPGLNQSNYSPSAASGQVYTPPSPDKPSDEPVHYYSSPPPQHPQSRYGQNVHRSPRSSPVPENPNSSPFGHEGFGHEGARPRGPIRLSTATEETTLEKIWGQLFDREGNPTAKLGQLLRGIAVHLIEEYSPRNSLVVTPAKMQKYYEEMNVLEDSYPWRDIFDDQTSNISRLYREVRAEHHLVQDSLDSKPEIPGLTPCGFERWATLMIQTHPDQEFARLQRTVRKMPISNPNNRKERFPKEISRRLFPRSADYTLREYLERHISKHCQVDLLRNPKAATITTSFPEAQSLPQHYQQQQQQQQRSTTQRYHDPSGGTTPTTTIPLSSSPSRYDQHACKTYPRTSSAQNIVDPHESQQQSLPLPIERERQPYSIQPGGGKAYKDSLKIDTFGTTSTSPRHHQRHSHDINGMSGRQRSPFDGAGGYGKGHRHAKSDLHAHHQHGTGGSGSLTSASVSPFLDEFEDYDYGYEDAGRDGGDGKYSEKGRGELDRRMSYERSRNGDREREREREQEGGRGREGRERVMDMEGVRDRDWEKEREKNRYWDDSSKGSWVSDEDYYGGGTGLLGGRGGGGPGGHDQGAAWRGGY</sequence>
<reference evidence="3 4" key="1">
    <citation type="journal article" date="2011" name="PLoS Genet.">
        <title>Comparative genomic analysis of human fungal pathogens causing paracoccidioidomycosis.</title>
        <authorList>
            <person name="Desjardins C.A."/>
            <person name="Champion M.D."/>
            <person name="Holder J.W."/>
            <person name="Muszewska A."/>
            <person name="Goldberg J."/>
            <person name="Bailao A.M."/>
            <person name="Brigido M.M."/>
            <person name="Ferreira M.E."/>
            <person name="Garcia A.M."/>
            <person name="Grynberg M."/>
            <person name="Gujja S."/>
            <person name="Heiman D.I."/>
            <person name="Henn M.R."/>
            <person name="Kodira C.D."/>
            <person name="Leon-Narvaez H."/>
            <person name="Longo L.V."/>
            <person name="Ma L.J."/>
            <person name="Malavazi I."/>
            <person name="Matsuo A.L."/>
            <person name="Morais F.V."/>
            <person name="Pereira M."/>
            <person name="Rodriguez-Brito S."/>
            <person name="Sakthikumar S."/>
            <person name="Salem-Izacc S.M."/>
            <person name="Sykes S.M."/>
            <person name="Teixeira M.M."/>
            <person name="Vallejo M.C."/>
            <person name="Walter M.E."/>
            <person name="Yandava C."/>
            <person name="Young S."/>
            <person name="Zeng Q."/>
            <person name="Zucker J."/>
            <person name="Felipe M.S."/>
            <person name="Goldman G.H."/>
            <person name="Haas B.J."/>
            <person name="McEwen J.G."/>
            <person name="Nino-Vega G."/>
            <person name="Puccia R."/>
            <person name="San-Blas G."/>
            <person name="Soares C.M."/>
            <person name="Birren B.W."/>
            <person name="Cuomo C.A."/>
        </authorList>
    </citation>
    <scope>NUCLEOTIDE SEQUENCE [LARGE SCALE GENOMIC DNA]</scope>
    <source>
        <strain evidence="4">ATCC MYA-826 / Pb01</strain>
    </source>
</reference>
<feature type="compositionally biased region" description="Polar residues" evidence="1">
    <location>
        <begin position="1"/>
        <end position="10"/>
    </location>
</feature>
<feature type="region of interest" description="Disordered" evidence="1">
    <location>
        <begin position="748"/>
        <end position="770"/>
    </location>
</feature>
<dbReference type="OrthoDB" id="4198732at2759"/>